<dbReference type="InterPro" id="IPR020631">
    <property type="entry name" value="THF_DH/CycHdrlase_NAD-bd_dom"/>
</dbReference>
<dbReference type="HAMAP" id="MF_01576">
    <property type="entry name" value="THF_DHG_CYH"/>
    <property type="match status" value="1"/>
</dbReference>
<dbReference type="Pfam" id="PF02882">
    <property type="entry name" value="THF_DHG_CYH_C"/>
    <property type="match status" value="1"/>
</dbReference>
<proteinExistence type="inferred from homology"/>
<evidence type="ECO:0000256" key="12">
    <source>
        <dbReference type="HAMAP-Rule" id="MF_01576"/>
    </source>
</evidence>
<keyword evidence="8 12" id="KW-0560">Oxidoreductase</keyword>
<organism evidence="15 16">
    <name type="scientific">Rhizomicrobium palustre</name>
    <dbReference type="NCBI Taxonomy" id="189966"/>
    <lineage>
        <taxon>Bacteria</taxon>
        <taxon>Pseudomonadati</taxon>
        <taxon>Pseudomonadota</taxon>
        <taxon>Alphaproteobacteria</taxon>
        <taxon>Micropepsales</taxon>
        <taxon>Micropepsaceae</taxon>
        <taxon>Rhizomicrobium</taxon>
    </lineage>
</organism>
<dbReference type="PROSITE" id="PS00766">
    <property type="entry name" value="THF_DHG_CYH_1"/>
    <property type="match status" value="1"/>
</dbReference>
<dbReference type="RefSeq" id="WP_167082421.1">
    <property type="nucleotide sequence ID" value="NZ_BAAADC010000001.1"/>
</dbReference>
<dbReference type="PANTHER" id="PTHR48099:SF5">
    <property type="entry name" value="C-1-TETRAHYDROFOLATE SYNTHASE, CYTOPLASMIC"/>
    <property type="match status" value="1"/>
</dbReference>
<sequence length="299" mass="30996">MTAQNSKASIIDGKAHAAKLKASIAAEAARLKAEHGLVPGLATILVGNDPASEVYVRNKNKTAESLGFKSVHHHLPADVSEAELLALVKALNADPSVHGILVQMPLPKHIREEAVLDTLDPAKDVDALTPYNAGLLLSGRAHLVSCTPMGVMMLLKETIGSIAGMEALVIGRSLLFGKPAAQLLLAANATVTMAHSRTKDLAEVCRRADILVAAIGKPEFVRGDWVKPGATVIDVGINRVDAGDGKSKLVGDVAYGEAAERAAHITPVPGGVGAMTIICLMRNTLIAAAALAGLPPLSL</sequence>
<dbReference type="GO" id="GO:0035999">
    <property type="term" value="P:tetrahydrofolate interconversion"/>
    <property type="evidence" value="ECO:0007669"/>
    <property type="project" value="UniProtKB-UniRule"/>
</dbReference>
<evidence type="ECO:0000256" key="8">
    <source>
        <dbReference type="ARBA" id="ARBA00023002"/>
    </source>
</evidence>
<dbReference type="GO" id="GO:0004488">
    <property type="term" value="F:methylenetetrahydrofolate dehydrogenase (NADP+) activity"/>
    <property type="evidence" value="ECO:0007669"/>
    <property type="project" value="UniProtKB-UniRule"/>
</dbReference>
<dbReference type="InterPro" id="IPR020630">
    <property type="entry name" value="THF_DH/CycHdrlase_cat_dom"/>
</dbReference>
<dbReference type="EMBL" id="JAASRM010000001">
    <property type="protein sequence ID" value="NIK88229.1"/>
    <property type="molecule type" value="Genomic_DNA"/>
</dbReference>
<evidence type="ECO:0000256" key="11">
    <source>
        <dbReference type="ARBA" id="ARBA00023268"/>
    </source>
</evidence>
<evidence type="ECO:0000256" key="2">
    <source>
        <dbReference type="ARBA" id="ARBA00011738"/>
    </source>
</evidence>
<name>A0A846MYB6_9PROT</name>
<accession>A0A846MYB6</accession>
<feature type="domain" description="Tetrahydrofolate dehydrogenase/cyclohydrolase NAD(P)-binding" evidence="14">
    <location>
        <begin position="145"/>
        <end position="289"/>
    </location>
</feature>
<feature type="domain" description="Tetrahydrofolate dehydrogenase/cyclohydrolase catalytic" evidence="13">
    <location>
        <begin position="11"/>
        <end position="126"/>
    </location>
</feature>
<evidence type="ECO:0000259" key="14">
    <source>
        <dbReference type="Pfam" id="PF02882"/>
    </source>
</evidence>
<comment type="caution">
    <text evidence="15">The sequence shown here is derived from an EMBL/GenBank/DDBJ whole genome shotgun (WGS) entry which is preliminary data.</text>
</comment>
<reference evidence="15 16" key="1">
    <citation type="submission" date="2020-03" db="EMBL/GenBank/DDBJ databases">
        <title>Genomic Encyclopedia of Type Strains, Phase IV (KMG-IV): sequencing the most valuable type-strain genomes for metagenomic binning, comparative biology and taxonomic classification.</title>
        <authorList>
            <person name="Goeker M."/>
        </authorList>
    </citation>
    <scope>NUCLEOTIDE SEQUENCE [LARGE SCALE GENOMIC DNA]</scope>
    <source>
        <strain evidence="15 16">DSM 19867</strain>
    </source>
</reference>
<dbReference type="SUPFAM" id="SSF51735">
    <property type="entry name" value="NAD(P)-binding Rossmann-fold domains"/>
    <property type="match status" value="1"/>
</dbReference>
<dbReference type="GO" id="GO:0005829">
    <property type="term" value="C:cytosol"/>
    <property type="evidence" value="ECO:0007669"/>
    <property type="project" value="TreeGrafter"/>
</dbReference>
<comment type="caution">
    <text evidence="12">Lacks conserved residue(s) required for the propagation of feature annotation.</text>
</comment>
<evidence type="ECO:0000256" key="9">
    <source>
        <dbReference type="ARBA" id="ARBA00023102"/>
    </source>
</evidence>
<evidence type="ECO:0000256" key="3">
    <source>
        <dbReference type="ARBA" id="ARBA00022563"/>
    </source>
</evidence>
<dbReference type="GO" id="GO:0009086">
    <property type="term" value="P:methionine biosynthetic process"/>
    <property type="evidence" value="ECO:0007669"/>
    <property type="project" value="UniProtKB-KW"/>
</dbReference>
<comment type="catalytic activity">
    <reaction evidence="12">
        <text>(6R)-5,10-methenyltetrahydrofolate + H2O = (6R)-10-formyltetrahydrofolate + H(+)</text>
        <dbReference type="Rhea" id="RHEA:23700"/>
        <dbReference type="ChEBI" id="CHEBI:15377"/>
        <dbReference type="ChEBI" id="CHEBI:15378"/>
        <dbReference type="ChEBI" id="CHEBI:57455"/>
        <dbReference type="ChEBI" id="CHEBI:195366"/>
        <dbReference type="EC" id="3.5.4.9"/>
    </reaction>
</comment>
<comment type="subunit">
    <text evidence="2 12">Homodimer.</text>
</comment>
<dbReference type="GO" id="GO:0004477">
    <property type="term" value="F:methenyltetrahydrofolate cyclohydrolase activity"/>
    <property type="evidence" value="ECO:0007669"/>
    <property type="project" value="UniProtKB-UniRule"/>
</dbReference>
<dbReference type="GO" id="GO:0000105">
    <property type="term" value="P:L-histidine biosynthetic process"/>
    <property type="evidence" value="ECO:0007669"/>
    <property type="project" value="UniProtKB-KW"/>
</dbReference>
<keyword evidence="10 12" id="KW-0486">Methionine biosynthesis</keyword>
<dbReference type="EC" id="1.5.1.5" evidence="12"/>
<keyword evidence="6 12" id="KW-0378">Hydrolase</keyword>
<comment type="function">
    <text evidence="12">Catalyzes the oxidation of 5,10-methylenetetrahydrofolate to 5,10-methenyltetrahydrofolate and then the hydrolysis of 5,10-methenyltetrahydrofolate to 10-formyltetrahydrofolate.</text>
</comment>
<evidence type="ECO:0000256" key="5">
    <source>
        <dbReference type="ARBA" id="ARBA00022755"/>
    </source>
</evidence>
<dbReference type="InterPro" id="IPR046346">
    <property type="entry name" value="Aminoacid_DH-like_N_sf"/>
</dbReference>
<keyword evidence="3 12" id="KW-0554">One-carbon metabolism</keyword>
<keyword evidence="7 12" id="KW-0521">NADP</keyword>
<comment type="similarity">
    <text evidence="12">Belongs to the tetrahydrofolate dehydrogenase/cyclohydrolase family.</text>
</comment>
<dbReference type="CDD" id="cd01080">
    <property type="entry name" value="NAD_bind_m-THF_DH_Cyclohyd"/>
    <property type="match status" value="1"/>
</dbReference>
<dbReference type="Gene3D" id="3.40.50.720">
    <property type="entry name" value="NAD(P)-binding Rossmann-like Domain"/>
    <property type="match status" value="1"/>
</dbReference>
<dbReference type="FunFam" id="3.40.50.10860:FF:000005">
    <property type="entry name" value="C-1-tetrahydrofolate synthase, cytoplasmic, putative"/>
    <property type="match status" value="1"/>
</dbReference>
<dbReference type="PRINTS" id="PR00085">
    <property type="entry name" value="THFDHDRGNASE"/>
</dbReference>
<evidence type="ECO:0000256" key="6">
    <source>
        <dbReference type="ARBA" id="ARBA00022801"/>
    </source>
</evidence>
<dbReference type="Proteomes" id="UP000570514">
    <property type="component" value="Unassembled WGS sequence"/>
</dbReference>
<dbReference type="InterPro" id="IPR036291">
    <property type="entry name" value="NAD(P)-bd_dom_sf"/>
</dbReference>
<keyword evidence="5 12" id="KW-0658">Purine biosynthesis</keyword>
<dbReference type="NCBIfam" id="NF010783">
    <property type="entry name" value="PRK14186.1"/>
    <property type="match status" value="1"/>
</dbReference>
<comment type="pathway">
    <text evidence="1 12">One-carbon metabolism; tetrahydrofolate interconversion.</text>
</comment>
<keyword evidence="9 12" id="KW-0368">Histidine biosynthesis</keyword>
<keyword evidence="11 12" id="KW-0511">Multifunctional enzyme</keyword>
<comment type="catalytic activity">
    <reaction evidence="12">
        <text>(6R)-5,10-methylene-5,6,7,8-tetrahydrofolate + NADP(+) = (6R)-5,10-methenyltetrahydrofolate + NADPH</text>
        <dbReference type="Rhea" id="RHEA:22812"/>
        <dbReference type="ChEBI" id="CHEBI:15636"/>
        <dbReference type="ChEBI" id="CHEBI:57455"/>
        <dbReference type="ChEBI" id="CHEBI:57783"/>
        <dbReference type="ChEBI" id="CHEBI:58349"/>
        <dbReference type="EC" id="1.5.1.5"/>
    </reaction>
</comment>
<dbReference type="Gene3D" id="3.40.50.10860">
    <property type="entry name" value="Leucine Dehydrogenase, chain A, domain 1"/>
    <property type="match status" value="1"/>
</dbReference>
<gene>
    <name evidence="12" type="primary">folD</name>
    <name evidence="15" type="ORF">FHS83_001547</name>
</gene>
<feature type="binding site" evidence="12">
    <location>
        <begin position="171"/>
        <end position="173"/>
    </location>
    <ligand>
        <name>NADP(+)</name>
        <dbReference type="ChEBI" id="CHEBI:58349"/>
    </ligand>
</feature>
<evidence type="ECO:0000313" key="16">
    <source>
        <dbReference type="Proteomes" id="UP000570514"/>
    </source>
</evidence>
<dbReference type="InterPro" id="IPR000672">
    <property type="entry name" value="THF_DH/CycHdrlase"/>
</dbReference>
<dbReference type="GO" id="GO:0006164">
    <property type="term" value="P:purine nucleotide biosynthetic process"/>
    <property type="evidence" value="ECO:0007669"/>
    <property type="project" value="UniProtKB-KW"/>
</dbReference>
<keyword evidence="4 12" id="KW-0028">Amino-acid biosynthesis</keyword>
<feature type="binding site" evidence="12">
    <location>
        <position position="237"/>
    </location>
    <ligand>
        <name>NADP(+)</name>
        <dbReference type="ChEBI" id="CHEBI:58349"/>
    </ligand>
</feature>
<dbReference type="PANTHER" id="PTHR48099">
    <property type="entry name" value="C-1-TETRAHYDROFOLATE SYNTHASE, CYTOPLASMIC-RELATED"/>
    <property type="match status" value="1"/>
</dbReference>
<protein>
    <recommendedName>
        <fullName evidence="12">Bifunctional protein FolD</fullName>
    </recommendedName>
    <domain>
        <recommendedName>
            <fullName evidence="12">Methylenetetrahydrofolate dehydrogenase</fullName>
            <ecNumber evidence="12">1.5.1.5</ecNumber>
        </recommendedName>
    </domain>
    <domain>
        <recommendedName>
            <fullName evidence="12">Methenyltetrahydrofolate cyclohydrolase</fullName>
            <ecNumber evidence="12">3.5.4.9</ecNumber>
        </recommendedName>
    </domain>
</protein>
<dbReference type="SUPFAM" id="SSF53223">
    <property type="entry name" value="Aminoacid dehydrogenase-like, N-terminal domain"/>
    <property type="match status" value="1"/>
</dbReference>
<dbReference type="UniPathway" id="UPA00193"/>
<dbReference type="InterPro" id="IPR020867">
    <property type="entry name" value="THF_DH/CycHdrlase_CS"/>
</dbReference>
<evidence type="ECO:0000256" key="7">
    <source>
        <dbReference type="ARBA" id="ARBA00022857"/>
    </source>
</evidence>
<evidence type="ECO:0000256" key="1">
    <source>
        <dbReference type="ARBA" id="ARBA00004777"/>
    </source>
</evidence>
<evidence type="ECO:0000313" key="15">
    <source>
        <dbReference type="EMBL" id="NIK88229.1"/>
    </source>
</evidence>
<dbReference type="AlphaFoldDB" id="A0A846MYB6"/>
<dbReference type="Pfam" id="PF00763">
    <property type="entry name" value="THF_DHG_CYH"/>
    <property type="match status" value="1"/>
</dbReference>
<evidence type="ECO:0000256" key="10">
    <source>
        <dbReference type="ARBA" id="ARBA00023167"/>
    </source>
</evidence>
<dbReference type="FunFam" id="3.40.50.720:FF:000006">
    <property type="entry name" value="Bifunctional protein FolD"/>
    <property type="match status" value="1"/>
</dbReference>
<evidence type="ECO:0000256" key="4">
    <source>
        <dbReference type="ARBA" id="ARBA00022605"/>
    </source>
</evidence>
<dbReference type="NCBIfam" id="NF010785">
    <property type="entry name" value="PRK14188.1"/>
    <property type="match status" value="1"/>
</dbReference>
<keyword evidence="16" id="KW-1185">Reference proteome</keyword>
<evidence type="ECO:0000259" key="13">
    <source>
        <dbReference type="Pfam" id="PF00763"/>
    </source>
</evidence>
<dbReference type="EC" id="3.5.4.9" evidence="12"/>